<proteinExistence type="predicted"/>
<dbReference type="AlphaFoldDB" id="A0AA38GZX9"/>
<gene>
    <name evidence="1" type="ORF">KI387_004104</name>
</gene>
<keyword evidence="2" id="KW-1185">Reference proteome</keyword>
<evidence type="ECO:0000313" key="2">
    <source>
        <dbReference type="Proteomes" id="UP000824469"/>
    </source>
</evidence>
<name>A0AA38GZX9_TAXCH</name>
<protein>
    <submittedName>
        <fullName evidence="1">Uncharacterized protein</fullName>
    </submittedName>
</protein>
<sequence length="60" mass="6294">IGTPSDCQGSVVSGPSHTRMSTIFWGVPIIGRRLTLETAGSQAQIAQWEAYMGDAVISTG</sequence>
<feature type="non-terminal residue" evidence="1">
    <location>
        <position position="1"/>
    </location>
</feature>
<comment type="caution">
    <text evidence="1">The sequence shown here is derived from an EMBL/GenBank/DDBJ whole genome shotgun (WGS) entry which is preliminary data.</text>
</comment>
<dbReference type="EMBL" id="JAHRHJ020000001">
    <property type="protein sequence ID" value="KAH9331996.1"/>
    <property type="molecule type" value="Genomic_DNA"/>
</dbReference>
<evidence type="ECO:0000313" key="1">
    <source>
        <dbReference type="EMBL" id="KAH9331996.1"/>
    </source>
</evidence>
<organism evidence="1 2">
    <name type="scientific">Taxus chinensis</name>
    <name type="common">Chinese yew</name>
    <name type="synonym">Taxus wallichiana var. chinensis</name>
    <dbReference type="NCBI Taxonomy" id="29808"/>
    <lineage>
        <taxon>Eukaryota</taxon>
        <taxon>Viridiplantae</taxon>
        <taxon>Streptophyta</taxon>
        <taxon>Embryophyta</taxon>
        <taxon>Tracheophyta</taxon>
        <taxon>Spermatophyta</taxon>
        <taxon>Pinopsida</taxon>
        <taxon>Pinidae</taxon>
        <taxon>Conifers II</taxon>
        <taxon>Cupressales</taxon>
        <taxon>Taxaceae</taxon>
        <taxon>Taxus</taxon>
    </lineage>
</organism>
<feature type="non-terminal residue" evidence="1">
    <location>
        <position position="60"/>
    </location>
</feature>
<reference evidence="1 2" key="1">
    <citation type="journal article" date="2021" name="Nat. Plants">
        <title>The Taxus genome provides insights into paclitaxel biosynthesis.</title>
        <authorList>
            <person name="Xiong X."/>
            <person name="Gou J."/>
            <person name="Liao Q."/>
            <person name="Li Y."/>
            <person name="Zhou Q."/>
            <person name="Bi G."/>
            <person name="Li C."/>
            <person name="Du R."/>
            <person name="Wang X."/>
            <person name="Sun T."/>
            <person name="Guo L."/>
            <person name="Liang H."/>
            <person name="Lu P."/>
            <person name="Wu Y."/>
            <person name="Zhang Z."/>
            <person name="Ro D.K."/>
            <person name="Shang Y."/>
            <person name="Huang S."/>
            <person name="Yan J."/>
        </authorList>
    </citation>
    <scope>NUCLEOTIDE SEQUENCE [LARGE SCALE GENOMIC DNA]</scope>
    <source>
        <strain evidence="1">Ta-2019</strain>
    </source>
</reference>
<accession>A0AA38GZX9</accession>
<dbReference type="Proteomes" id="UP000824469">
    <property type="component" value="Unassembled WGS sequence"/>
</dbReference>